<keyword evidence="3" id="KW-1185">Reference proteome</keyword>
<dbReference type="HOGENOM" id="CLU_071116_0_1_1"/>
<dbReference type="PANTHER" id="PTHR31200:SF1">
    <property type="entry name" value="INO80 COMPLEX SUBUNIT C"/>
    <property type="match status" value="1"/>
</dbReference>
<dbReference type="InParanoid" id="H2ZWA5"/>
<feature type="compositionally biased region" description="Low complexity" evidence="1">
    <location>
        <begin position="36"/>
        <end position="45"/>
    </location>
</feature>
<dbReference type="EMBL" id="AFYH01182996">
    <property type="status" value="NOT_ANNOTATED_CDS"/>
    <property type="molecule type" value="Genomic_DNA"/>
</dbReference>
<dbReference type="FunCoup" id="H2ZWA5">
    <property type="interactions" value="950"/>
</dbReference>
<dbReference type="STRING" id="7897.ENSLACP00000001676"/>
<dbReference type="eggNOG" id="KOG4137">
    <property type="taxonomic scope" value="Eukaryota"/>
</dbReference>
<reference evidence="2" key="3">
    <citation type="submission" date="2025-09" db="UniProtKB">
        <authorList>
            <consortium name="Ensembl"/>
        </authorList>
    </citation>
    <scope>IDENTIFICATION</scope>
</reference>
<dbReference type="Bgee" id="ENSLACG00000001500">
    <property type="expression patterns" value="Expressed in pharyngeal gill and 6 other cell types or tissues"/>
</dbReference>
<dbReference type="InterPro" id="IPR029525">
    <property type="entry name" value="INO80C/Ies6"/>
</dbReference>
<dbReference type="EMBL" id="AFYH01182997">
    <property type="status" value="NOT_ANNOTATED_CDS"/>
    <property type="molecule type" value="Genomic_DNA"/>
</dbReference>
<evidence type="ECO:0000313" key="3">
    <source>
        <dbReference type="Proteomes" id="UP000008672"/>
    </source>
</evidence>
<evidence type="ECO:0000313" key="2">
    <source>
        <dbReference type="Ensembl" id="ENSLACP00000001676.1"/>
    </source>
</evidence>
<dbReference type="PANTHER" id="PTHR31200">
    <property type="entry name" value="INO80 COMPLEX SUBUNIT C"/>
    <property type="match status" value="1"/>
</dbReference>
<dbReference type="GO" id="GO:0031011">
    <property type="term" value="C:Ino80 complex"/>
    <property type="evidence" value="ECO:0007669"/>
    <property type="project" value="InterPro"/>
</dbReference>
<dbReference type="AlphaFoldDB" id="H2ZWA5"/>
<dbReference type="EMBL" id="AFYH01182998">
    <property type="status" value="NOT_ANNOTATED_CDS"/>
    <property type="molecule type" value="Genomic_DNA"/>
</dbReference>
<gene>
    <name evidence="2" type="primary">INO80C</name>
</gene>
<organism evidence="2 3">
    <name type="scientific">Latimeria chalumnae</name>
    <name type="common">Coelacanth</name>
    <dbReference type="NCBI Taxonomy" id="7897"/>
    <lineage>
        <taxon>Eukaryota</taxon>
        <taxon>Metazoa</taxon>
        <taxon>Chordata</taxon>
        <taxon>Craniata</taxon>
        <taxon>Vertebrata</taxon>
        <taxon>Euteleostomi</taxon>
        <taxon>Coelacanthiformes</taxon>
        <taxon>Coelacanthidae</taxon>
        <taxon>Latimeria</taxon>
    </lineage>
</organism>
<reference evidence="2" key="2">
    <citation type="submission" date="2025-08" db="UniProtKB">
        <authorList>
            <consortium name="Ensembl"/>
        </authorList>
    </citation>
    <scope>IDENTIFICATION</scope>
</reference>
<accession>H2ZWA5</accession>
<feature type="compositionally biased region" description="Pro residues" evidence="1">
    <location>
        <begin position="1"/>
        <end position="23"/>
    </location>
</feature>
<dbReference type="GO" id="GO:0006338">
    <property type="term" value="P:chromatin remodeling"/>
    <property type="evidence" value="ECO:0007669"/>
    <property type="project" value="InterPro"/>
</dbReference>
<evidence type="ECO:0000256" key="1">
    <source>
        <dbReference type="SAM" id="MobiDB-lite"/>
    </source>
</evidence>
<sequence length="175" mass="18734">MSVPVPPAASPTKPPTSPLPPPAAGVAVARVKKRPASPGNSASGNNKKKKVTTAQTTGAEIAVENKNVITEPNVGPPEAAIKPLPFKDPNFVHSGIGGAAVGKKNRTWKNLKQILAAERTLPWQLNDPNYCNIDAPPSFKPAKKYSDVSGLLVSIHFFHFSRFCFTHNTCRTVVY</sequence>
<dbReference type="Proteomes" id="UP000008672">
    <property type="component" value="Unassembled WGS sequence"/>
</dbReference>
<dbReference type="EMBL" id="AFYH01182993">
    <property type="status" value="NOT_ANNOTATED_CDS"/>
    <property type="molecule type" value="Genomic_DNA"/>
</dbReference>
<protein>
    <submittedName>
        <fullName evidence="2">INO80 complex subunit C</fullName>
    </submittedName>
</protein>
<dbReference type="Ensembl" id="ENSLACT00000001689.1">
    <property type="protein sequence ID" value="ENSLACP00000001676.1"/>
    <property type="gene ID" value="ENSLACG00000001500.1"/>
</dbReference>
<dbReference type="EMBL" id="AFYH01182994">
    <property type="status" value="NOT_ANNOTATED_CDS"/>
    <property type="molecule type" value="Genomic_DNA"/>
</dbReference>
<reference evidence="3" key="1">
    <citation type="submission" date="2011-08" db="EMBL/GenBank/DDBJ databases">
        <title>The draft genome of Latimeria chalumnae.</title>
        <authorList>
            <person name="Di Palma F."/>
            <person name="Alfoldi J."/>
            <person name="Johnson J."/>
            <person name="Berlin A."/>
            <person name="Gnerre S."/>
            <person name="Jaffe D."/>
            <person name="MacCallum I."/>
            <person name="Young S."/>
            <person name="Walker B.J."/>
            <person name="Lander E."/>
            <person name="Lindblad-Toh K."/>
        </authorList>
    </citation>
    <scope>NUCLEOTIDE SEQUENCE [LARGE SCALE GENOMIC DNA]</scope>
    <source>
        <strain evidence="3">Wild caught</strain>
    </source>
</reference>
<dbReference type="GeneTree" id="ENSGT00390000014303"/>
<name>H2ZWA5_LATCH</name>
<dbReference type="EMBL" id="AFYH01182995">
    <property type="status" value="NOT_ANNOTATED_CDS"/>
    <property type="molecule type" value="Genomic_DNA"/>
</dbReference>
<dbReference type="OMA" id="ATTQAQM"/>
<proteinExistence type="predicted"/>
<feature type="region of interest" description="Disordered" evidence="1">
    <location>
        <begin position="1"/>
        <end position="58"/>
    </location>
</feature>